<name>A0ABV7WXS7_9HYPH</name>
<dbReference type="RefSeq" id="WP_380095899.1">
    <property type="nucleotide sequence ID" value="NZ_JBHRYD010000001.1"/>
</dbReference>
<proteinExistence type="predicted"/>
<comment type="caution">
    <text evidence="5">The sequence shown here is derived from an EMBL/GenBank/DDBJ whole genome shotgun (WGS) entry which is preliminary data.</text>
</comment>
<reference evidence="6" key="1">
    <citation type="journal article" date="2019" name="Int. J. Syst. Evol. Microbiol.">
        <title>The Global Catalogue of Microorganisms (GCM) 10K type strain sequencing project: providing services to taxonomists for standard genome sequencing and annotation.</title>
        <authorList>
            <consortium name="The Broad Institute Genomics Platform"/>
            <consortium name="The Broad Institute Genome Sequencing Center for Infectious Disease"/>
            <person name="Wu L."/>
            <person name="Ma J."/>
        </authorList>
    </citation>
    <scope>NUCLEOTIDE SEQUENCE [LARGE SCALE GENOMIC DNA]</scope>
    <source>
        <strain evidence="6">KCTC 42281</strain>
    </source>
</reference>
<organism evidence="5 6">
    <name type="scientific">Devosia honganensis</name>
    <dbReference type="NCBI Taxonomy" id="1610527"/>
    <lineage>
        <taxon>Bacteria</taxon>
        <taxon>Pseudomonadati</taxon>
        <taxon>Pseudomonadota</taxon>
        <taxon>Alphaproteobacteria</taxon>
        <taxon>Hyphomicrobiales</taxon>
        <taxon>Devosiaceae</taxon>
        <taxon>Devosia</taxon>
    </lineage>
</organism>
<evidence type="ECO:0000259" key="4">
    <source>
        <dbReference type="PROSITE" id="PS51790"/>
    </source>
</evidence>
<dbReference type="NCBIfam" id="TIGR00357">
    <property type="entry name" value="peptide-methionine (R)-S-oxide reductase MsrB"/>
    <property type="match status" value="1"/>
</dbReference>
<keyword evidence="2 5" id="KW-0560">Oxidoreductase</keyword>
<dbReference type="Pfam" id="PF01641">
    <property type="entry name" value="SelR"/>
    <property type="match status" value="1"/>
</dbReference>
<evidence type="ECO:0000256" key="2">
    <source>
        <dbReference type="ARBA" id="ARBA00023002"/>
    </source>
</evidence>
<dbReference type="Gene3D" id="2.170.150.20">
    <property type="entry name" value="Peptide methionine sulfoxide reductase"/>
    <property type="match status" value="1"/>
</dbReference>
<dbReference type="InterPro" id="IPR028427">
    <property type="entry name" value="Met_Sox_Rdtase_MsrB"/>
</dbReference>
<keyword evidence="6" id="KW-1185">Reference proteome</keyword>
<dbReference type="PANTHER" id="PTHR10173:SF57">
    <property type="entry name" value="PEPTIDE-METHIONINE (R)-S-OXIDE REDUCTASE"/>
    <property type="match status" value="1"/>
</dbReference>
<evidence type="ECO:0000313" key="6">
    <source>
        <dbReference type="Proteomes" id="UP001595613"/>
    </source>
</evidence>
<dbReference type="Proteomes" id="UP001595613">
    <property type="component" value="Unassembled WGS sequence"/>
</dbReference>
<dbReference type="InterPro" id="IPR002579">
    <property type="entry name" value="Met_Sox_Rdtase_MsrB_dom"/>
</dbReference>
<dbReference type="EMBL" id="JBHRYD010000001">
    <property type="protein sequence ID" value="MFC3703649.1"/>
    <property type="molecule type" value="Genomic_DNA"/>
</dbReference>
<sequence>MRRRDLLLAGAASFVAMTAGLRAEESFPFQLSDAEWRARLDPAVYGVLRHEETERAFSSPLNEEKRAGTFRCAGCGQALFASETKFDSRTGWPSFWDFLPGAIGTKEDNTLGMSRVEVHCGNCGGHQGHVFEDGPPPTGLRYCINGLALQFVPAA</sequence>
<dbReference type="PANTHER" id="PTHR10173">
    <property type="entry name" value="METHIONINE SULFOXIDE REDUCTASE"/>
    <property type="match status" value="1"/>
</dbReference>
<gene>
    <name evidence="5" type="primary">msrB</name>
    <name evidence="5" type="ORF">ACFOOL_02620</name>
</gene>
<feature type="domain" description="MsrB" evidence="4">
    <location>
        <begin position="33"/>
        <end position="154"/>
    </location>
</feature>
<dbReference type="SUPFAM" id="SSF51316">
    <property type="entry name" value="Mss4-like"/>
    <property type="match status" value="1"/>
</dbReference>
<dbReference type="GO" id="GO:0033743">
    <property type="term" value="F:peptide-methionine (R)-S-oxide reductase activity"/>
    <property type="evidence" value="ECO:0007669"/>
    <property type="project" value="UniProtKB-EC"/>
</dbReference>
<evidence type="ECO:0000313" key="5">
    <source>
        <dbReference type="EMBL" id="MFC3703649.1"/>
    </source>
</evidence>
<evidence type="ECO:0000256" key="3">
    <source>
        <dbReference type="ARBA" id="ARBA00048488"/>
    </source>
</evidence>
<evidence type="ECO:0000256" key="1">
    <source>
        <dbReference type="ARBA" id="ARBA00012499"/>
    </source>
</evidence>
<protein>
    <recommendedName>
        <fullName evidence="1">peptide-methionine (R)-S-oxide reductase</fullName>
        <ecNumber evidence="1">1.8.4.12</ecNumber>
    </recommendedName>
</protein>
<dbReference type="EC" id="1.8.4.12" evidence="1"/>
<dbReference type="PROSITE" id="PS51790">
    <property type="entry name" value="MSRB"/>
    <property type="match status" value="1"/>
</dbReference>
<comment type="catalytic activity">
    <reaction evidence="3">
        <text>L-methionyl-[protein] + [thioredoxin]-disulfide + H2O = L-methionyl-(R)-S-oxide-[protein] + [thioredoxin]-dithiol</text>
        <dbReference type="Rhea" id="RHEA:24164"/>
        <dbReference type="Rhea" id="RHEA-COMP:10698"/>
        <dbReference type="Rhea" id="RHEA-COMP:10700"/>
        <dbReference type="Rhea" id="RHEA-COMP:12313"/>
        <dbReference type="Rhea" id="RHEA-COMP:12314"/>
        <dbReference type="ChEBI" id="CHEBI:15377"/>
        <dbReference type="ChEBI" id="CHEBI:16044"/>
        <dbReference type="ChEBI" id="CHEBI:29950"/>
        <dbReference type="ChEBI" id="CHEBI:45764"/>
        <dbReference type="ChEBI" id="CHEBI:50058"/>
        <dbReference type="EC" id="1.8.4.12"/>
    </reaction>
</comment>
<accession>A0ABV7WXS7</accession>
<dbReference type="InterPro" id="IPR011057">
    <property type="entry name" value="Mss4-like_sf"/>
</dbReference>